<feature type="compositionally biased region" description="Polar residues" evidence="1">
    <location>
        <begin position="170"/>
        <end position="182"/>
    </location>
</feature>
<evidence type="ECO:0000313" key="3">
    <source>
        <dbReference type="Proteomes" id="UP000184368"/>
    </source>
</evidence>
<dbReference type="EMBL" id="FQUO01000002">
    <property type="protein sequence ID" value="SHE73224.1"/>
    <property type="molecule type" value="Genomic_DNA"/>
</dbReference>
<sequence length="301" mass="33325">MARIRTIKPTFFKNEDLAELPMVARLLFIGLWCLADREGRLEDRPKRIKAELFPFDNVEVEQQLSRLQSAGFIMRYEVGDLKVIQVHKFTKHQRISGTEAKTESELPEYQQENGVENSGSTVEALRKHSGSTLDDRKGLMDNGIMDNGLKEETTAPATPPGTSGDDKTIPLQTEKNSQQPQGTPRRELQHPFSPAFDSHWSRWIGYKKAQHRFTHKGESEQQAISHLVHLSGNDEAKAIRIIDQSIAQGWKGLFELKKTDNGNANNRQPTASGGGAAKGNSAGAARLASMVREQLGAASGA</sequence>
<dbReference type="AlphaFoldDB" id="A0A1M4VW29"/>
<organism evidence="2 3">
    <name type="scientific">Cnuella takakiae</name>
    <dbReference type="NCBI Taxonomy" id="1302690"/>
    <lineage>
        <taxon>Bacteria</taxon>
        <taxon>Pseudomonadati</taxon>
        <taxon>Bacteroidota</taxon>
        <taxon>Chitinophagia</taxon>
        <taxon>Chitinophagales</taxon>
        <taxon>Chitinophagaceae</taxon>
        <taxon>Cnuella</taxon>
    </lineage>
</organism>
<evidence type="ECO:0000256" key="1">
    <source>
        <dbReference type="SAM" id="MobiDB-lite"/>
    </source>
</evidence>
<evidence type="ECO:0008006" key="4">
    <source>
        <dbReference type="Google" id="ProtNLM"/>
    </source>
</evidence>
<reference evidence="2 3" key="1">
    <citation type="submission" date="2016-11" db="EMBL/GenBank/DDBJ databases">
        <authorList>
            <person name="Jaros S."/>
            <person name="Januszkiewicz K."/>
            <person name="Wedrychowicz H."/>
        </authorList>
    </citation>
    <scope>NUCLEOTIDE SEQUENCE [LARGE SCALE GENOMIC DNA]</scope>
    <source>
        <strain evidence="2 3">DSM 26897</strain>
    </source>
</reference>
<evidence type="ECO:0000313" key="2">
    <source>
        <dbReference type="EMBL" id="SHE73224.1"/>
    </source>
</evidence>
<gene>
    <name evidence="2" type="ORF">SAMN05444008_102405</name>
</gene>
<proteinExistence type="predicted"/>
<accession>A0A1M4VW29</accession>
<feature type="region of interest" description="Disordered" evidence="1">
    <location>
        <begin position="258"/>
        <end position="285"/>
    </location>
</feature>
<feature type="compositionally biased region" description="Polar residues" evidence="1">
    <location>
        <begin position="110"/>
        <end position="121"/>
    </location>
</feature>
<protein>
    <recommendedName>
        <fullName evidence="4">Phage replication protein O</fullName>
    </recommendedName>
</protein>
<feature type="region of interest" description="Disordered" evidence="1">
    <location>
        <begin position="97"/>
        <end position="188"/>
    </location>
</feature>
<dbReference type="STRING" id="1302690.BUE76_11715"/>
<dbReference type="Proteomes" id="UP000184368">
    <property type="component" value="Unassembled WGS sequence"/>
</dbReference>
<keyword evidence="3" id="KW-1185">Reference proteome</keyword>
<feature type="compositionally biased region" description="Polar residues" evidence="1">
    <location>
        <begin position="261"/>
        <end position="270"/>
    </location>
</feature>
<name>A0A1M4VW29_9BACT</name>